<evidence type="ECO:0008006" key="4">
    <source>
        <dbReference type="Google" id="ProtNLM"/>
    </source>
</evidence>
<evidence type="ECO:0000313" key="2">
    <source>
        <dbReference type="EMBL" id="KAK9096829.1"/>
    </source>
</evidence>
<comment type="caution">
    <text evidence="2">The sequence shown here is derived from an EMBL/GenBank/DDBJ whole genome shotgun (WGS) entry which is preliminary data.</text>
</comment>
<dbReference type="EMBL" id="JBBNAE010000009">
    <property type="protein sequence ID" value="KAK9096829.1"/>
    <property type="molecule type" value="Genomic_DNA"/>
</dbReference>
<name>A0AAP0EP46_9MAGN</name>
<keyword evidence="1" id="KW-0732">Signal</keyword>
<proteinExistence type="predicted"/>
<sequence length="76" mass="8565">MKGHLLVYYFILLSLLCSQIVSVQGIREDTKQLHVGSGTSANLGRADHCKNKDGLHCKDEEKLLENEDYIYTNSIP</sequence>
<dbReference type="AlphaFoldDB" id="A0AAP0EP46"/>
<accession>A0AAP0EP46</accession>
<gene>
    <name evidence="2" type="ORF">Sjap_022326</name>
</gene>
<keyword evidence="3" id="KW-1185">Reference proteome</keyword>
<protein>
    <recommendedName>
        <fullName evidence="4">Phytosulfokine-beta</fullName>
    </recommendedName>
</protein>
<organism evidence="2 3">
    <name type="scientific">Stephania japonica</name>
    <dbReference type="NCBI Taxonomy" id="461633"/>
    <lineage>
        <taxon>Eukaryota</taxon>
        <taxon>Viridiplantae</taxon>
        <taxon>Streptophyta</taxon>
        <taxon>Embryophyta</taxon>
        <taxon>Tracheophyta</taxon>
        <taxon>Spermatophyta</taxon>
        <taxon>Magnoliopsida</taxon>
        <taxon>Ranunculales</taxon>
        <taxon>Menispermaceae</taxon>
        <taxon>Menispermoideae</taxon>
        <taxon>Cissampelideae</taxon>
        <taxon>Stephania</taxon>
    </lineage>
</organism>
<reference evidence="2 3" key="1">
    <citation type="submission" date="2024-01" db="EMBL/GenBank/DDBJ databases">
        <title>Genome assemblies of Stephania.</title>
        <authorList>
            <person name="Yang L."/>
        </authorList>
    </citation>
    <scope>NUCLEOTIDE SEQUENCE [LARGE SCALE GENOMIC DNA]</scope>
    <source>
        <strain evidence="2">QJT</strain>
        <tissue evidence="2">Leaf</tissue>
    </source>
</reference>
<feature type="chain" id="PRO_5043029658" description="Phytosulfokine-beta" evidence="1">
    <location>
        <begin position="26"/>
        <end position="76"/>
    </location>
</feature>
<evidence type="ECO:0000313" key="3">
    <source>
        <dbReference type="Proteomes" id="UP001417504"/>
    </source>
</evidence>
<dbReference type="Proteomes" id="UP001417504">
    <property type="component" value="Unassembled WGS sequence"/>
</dbReference>
<evidence type="ECO:0000256" key="1">
    <source>
        <dbReference type="SAM" id="SignalP"/>
    </source>
</evidence>
<feature type="signal peptide" evidence="1">
    <location>
        <begin position="1"/>
        <end position="25"/>
    </location>
</feature>